<dbReference type="InterPro" id="IPR014729">
    <property type="entry name" value="Rossmann-like_a/b/a_fold"/>
</dbReference>
<protein>
    <recommendedName>
        <fullName evidence="1">DUF218 domain-containing protein</fullName>
    </recommendedName>
</protein>
<dbReference type="EMBL" id="CP019454">
    <property type="protein sequence ID" value="AUW94374.1"/>
    <property type="molecule type" value="Genomic_DNA"/>
</dbReference>
<sequence length="152" mass="17306">MNIDSIVILGGPELERRARQGVATAKQHPSASVLLSGTPQETMSMRRMVQDQLGDGWLIIEDGTSWSTVDNAVWTRGICNERHFMHLAVVTSEWHMPRTQAIFRWAFSQSPTQIIFIPAKSFDPRIRTWRLLELGKWALFCASSRKDKELAP</sequence>
<gene>
    <name evidence="2" type="ORF">BXT84_10840</name>
</gene>
<dbReference type="Proteomes" id="UP000325292">
    <property type="component" value="Chromosome"/>
</dbReference>
<proteinExistence type="predicted"/>
<organism evidence="2 3">
    <name type="scientific">Sulfobacillus thermotolerans</name>
    <dbReference type="NCBI Taxonomy" id="338644"/>
    <lineage>
        <taxon>Bacteria</taxon>
        <taxon>Bacillati</taxon>
        <taxon>Bacillota</taxon>
        <taxon>Clostridia</taxon>
        <taxon>Eubacteriales</taxon>
        <taxon>Clostridiales Family XVII. Incertae Sedis</taxon>
        <taxon>Sulfobacillus</taxon>
    </lineage>
</organism>
<keyword evidence="3" id="KW-1185">Reference proteome</keyword>
<dbReference type="Gene3D" id="3.40.50.620">
    <property type="entry name" value="HUPs"/>
    <property type="match status" value="1"/>
</dbReference>
<evidence type="ECO:0000313" key="2">
    <source>
        <dbReference type="EMBL" id="AUW94374.1"/>
    </source>
</evidence>
<name>A0ABM6RSG9_9FIRM</name>
<evidence type="ECO:0000259" key="1">
    <source>
        <dbReference type="Pfam" id="PF02698"/>
    </source>
</evidence>
<dbReference type="InterPro" id="IPR051599">
    <property type="entry name" value="Cell_Envelope_Assoc"/>
</dbReference>
<dbReference type="Pfam" id="PF02698">
    <property type="entry name" value="DUF218"/>
    <property type="match status" value="1"/>
</dbReference>
<dbReference type="PANTHER" id="PTHR30336:SF20">
    <property type="entry name" value="DUF218 DOMAIN-CONTAINING PROTEIN"/>
    <property type="match status" value="1"/>
</dbReference>
<reference evidence="2 3" key="1">
    <citation type="journal article" date="2019" name="Sci. Rep.">
        <title>Sulfobacillus thermotolerans: new insights into resistance and metabolic capacities of acidophilic chemolithotrophs.</title>
        <authorList>
            <person name="Panyushkina A.E."/>
            <person name="Babenko V.V."/>
            <person name="Nikitina A.S."/>
            <person name="Selezneva O.V."/>
            <person name="Tsaplina I.A."/>
            <person name="Letarova M.A."/>
            <person name="Kostryukova E.S."/>
            <person name="Letarov A.V."/>
        </authorList>
    </citation>
    <scope>NUCLEOTIDE SEQUENCE [LARGE SCALE GENOMIC DNA]</scope>
    <source>
        <strain evidence="2 3">Kr1</strain>
    </source>
</reference>
<accession>A0ABM6RSG9</accession>
<feature type="domain" description="DUF218" evidence="1">
    <location>
        <begin position="4"/>
        <end position="119"/>
    </location>
</feature>
<dbReference type="CDD" id="cd06259">
    <property type="entry name" value="YdcF-like"/>
    <property type="match status" value="1"/>
</dbReference>
<dbReference type="PANTHER" id="PTHR30336">
    <property type="entry name" value="INNER MEMBRANE PROTEIN, PROBABLE PERMEASE"/>
    <property type="match status" value="1"/>
</dbReference>
<evidence type="ECO:0000313" key="3">
    <source>
        <dbReference type="Proteomes" id="UP000325292"/>
    </source>
</evidence>
<dbReference type="InterPro" id="IPR003848">
    <property type="entry name" value="DUF218"/>
</dbReference>